<proteinExistence type="predicted"/>
<dbReference type="OrthoDB" id="307208at2"/>
<dbReference type="Proteomes" id="UP000004956">
    <property type="component" value="Unassembled WGS sequence"/>
</dbReference>
<accession>H3KHQ0</accession>
<dbReference type="Gene3D" id="3.40.50.360">
    <property type="match status" value="1"/>
</dbReference>
<dbReference type="EMBL" id="AFBQ01000347">
    <property type="protein sequence ID" value="EHY30358.1"/>
    <property type="molecule type" value="Genomic_DNA"/>
</dbReference>
<keyword evidence="1" id="KW-0285">Flavoprotein</keyword>
<feature type="domain" description="Flavodoxin-like" evidence="4">
    <location>
        <begin position="32"/>
        <end position="186"/>
    </location>
</feature>
<keyword evidence="6" id="KW-1185">Reference proteome</keyword>
<dbReference type="STRING" id="762967.HMPREF9440_02296"/>
<reference evidence="5 6" key="1">
    <citation type="submission" date="2011-11" db="EMBL/GenBank/DDBJ databases">
        <authorList>
            <person name="Weinstock G."/>
            <person name="Sodergren E."/>
            <person name="Clifton S."/>
            <person name="Fulton L."/>
            <person name="Fulton B."/>
            <person name="Courtney L."/>
            <person name="Fronick C."/>
            <person name="Harrison M."/>
            <person name="Strong C."/>
            <person name="Farmer C."/>
            <person name="Delahaunty K."/>
            <person name="Markovic C."/>
            <person name="Hall O."/>
            <person name="Minx P."/>
            <person name="Tomlinson C."/>
            <person name="Mitreva M."/>
            <person name="Hou S."/>
            <person name="Chen J."/>
            <person name="Wollam A."/>
            <person name="Pepin K.H."/>
            <person name="Johnson M."/>
            <person name="Bhonagiri V."/>
            <person name="Zhang X."/>
            <person name="Suruliraj S."/>
            <person name="Warren W."/>
            <person name="Chinwalla A."/>
            <person name="Mardis E.R."/>
            <person name="Wilson R.K."/>
        </authorList>
    </citation>
    <scope>NUCLEOTIDE SEQUENCE [LARGE SCALE GENOMIC DNA]</scope>
    <source>
        <strain evidence="5 6">YIT 11816</strain>
    </source>
</reference>
<dbReference type="SUPFAM" id="SSF52218">
    <property type="entry name" value="Flavoproteins"/>
    <property type="match status" value="1"/>
</dbReference>
<dbReference type="HOGENOM" id="CLU_098259_1_0_4"/>
<dbReference type="AlphaFoldDB" id="H3KHQ0"/>
<dbReference type="InterPro" id="IPR008254">
    <property type="entry name" value="Flavodoxin/NO_synth"/>
</dbReference>
<dbReference type="RefSeq" id="WP_008543618.1">
    <property type="nucleotide sequence ID" value="NZ_JH605013.1"/>
</dbReference>
<evidence type="ECO:0000313" key="5">
    <source>
        <dbReference type="EMBL" id="EHY30358.1"/>
    </source>
</evidence>
<dbReference type="PATRIC" id="fig|762967.3.peg.1809"/>
<name>H3KHQ0_9BURK</name>
<dbReference type="InterPro" id="IPR029039">
    <property type="entry name" value="Flavoprotein-like_sf"/>
</dbReference>
<evidence type="ECO:0000256" key="3">
    <source>
        <dbReference type="SAM" id="MobiDB-lite"/>
    </source>
</evidence>
<feature type="region of interest" description="Disordered" evidence="3">
    <location>
        <begin position="157"/>
        <end position="178"/>
    </location>
</feature>
<dbReference type="Pfam" id="PF12641">
    <property type="entry name" value="Flavodoxin_3"/>
    <property type="match status" value="1"/>
</dbReference>
<dbReference type="GO" id="GO:0010181">
    <property type="term" value="F:FMN binding"/>
    <property type="evidence" value="ECO:0007669"/>
    <property type="project" value="InterPro"/>
</dbReference>
<protein>
    <recommendedName>
        <fullName evidence="4">Flavodoxin-like domain-containing protein</fullName>
    </recommendedName>
</protein>
<feature type="region of interest" description="Disordered" evidence="3">
    <location>
        <begin position="1"/>
        <end position="26"/>
    </location>
</feature>
<evidence type="ECO:0000256" key="1">
    <source>
        <dbReference type="ARBA" id="ARBA00022630"/>
    </source>
</evidence>
<comment type="caution">
    <text evidence="5">The sequence shown here is derived from an EMBL/GenBank/DDBJ whole genome shotgun (WGS) entry which is preliminary data.</text>
</comment>
<evidence type="ECO:0000256" key="2">
    <source>
        <dbReference type="ARBA" id="ARBA00022643"/>
    </source>
</evidence>
<sequence length="194" mass="21633">MPKTDEEVRAQRTADAAPEKNAQEAQDAHVPLVVISSRTGNTMILGHAITDALPGAVLMRTSEVPEDLERFNPVLLGFWCDRGDAPEDMRELAKRLHGKRIACFATMGGDPDKDAWMRRASESLVAAGSDNELVDIFLCRGRIDPEVFERMTTMLGGNVSPERESRRRESETHPDRTDLARGAEFFRSVFGMNF</sequence>
<evidence type="ECO:0000313" key="6">
    <source>
        <dbReference type="Proteomes" id="UP000004956"/>
    </source>
</evidence>
<feature type="compositionally biased region" description="Basic and acidic residues" evidence="3">
    <location>
        <begin position="1"/>
        <end position="22"/>
    </location>
</feature>
<evidence type="ECO:0000259" key="4">
    <source>
        <dbReference type="Pfam" id="PF12641"/>
    </source>
</evidence>
<feature type="compositionally biased region" description="Basic and acidic residues" evidence="3">
    <location>
        <begin position="161"/>
        <end position="178"/>
    </location>
</feature>
<gene>
    <name evidence="5" type="ORF">HMPREF9440_02296</name>
</gene>
<keyword evidence="2" id="KW-0288">FMN</keyword>
<organism evidence="5 6">
    <name type="scientific">Sutterella parvirubra YIT 11816</name>
    <dbReference type="NCBI Taxonomy" id="762967"/>
    <lineage>
        <taxon>Bacteria</taxon>
        <taxon>Pseudomonadati</taxon>
        <taxon>Pseudomonadota</taxon>
        <taxon>Betaproteobacteria</taxon>
        <taxon>Burkholderiales</taxon>
        <taxon>Sutterellaceae</taxon>
        <taxon>Sutterella</taxon>
    </lineage>
</organism>